<keyword evidence="4" id="KW-1185">Reference proteome</keyword>
<dbReference type="EMBL" id="CP015820">
    <property type="protein sequence ID" value="AQT43008.1"/>
    <property type="molecule type" value="Genomic_DNA"/>
</dbReference>
<name>A0A1U9MCG2_9HYPH</name>
<evidence type="ECO:0000313" key="3">
    <source>
        <dbReference type="EMBL" id="AQT43008.1"/>
    </source>
</evidence>
<organism evidence="3 4">
    <name type="scientific">Bartonella apihabitans</name>
    <dbReference type="NCBI Taxonomy" id="2750929"/>
    <lineage>
        <taxon>Bacteria</taxon>
        <taxon>Pseudomonadati</taxon>
        <taxon>Pseudomonadota</taxon>
        <taxon>Alphaproteobacteria</taxon>
        <taxon>Hyphomicrobiales</taxon>
        <taxon>Bartonellaceae</taxon>
        <taxon>Bartonella</taxon>
    </lineage>
</organism>
<feature type="region of interest" description="Disordered" evidence="1">
    <location>
        <begin position="66"/>
        <end position="137"/>
    </location>
</feature>
<feature type="compositionally biased region" description="Pro residues" evidence="1">
    <location>
        <begin position="82"/>
        <end position="116"/>
    </location>
</feature>
<dbReference type="KEGG" id="bapa:BBC0178_015490"/>
<protein>
    <submittedName>
        <fullName evidence="3">Uncharacterized protein</fullName>
    </submittedName>
</protein>
<accession>A0A1U9MCG2</accession>
<dbReference type="AlphaFoldDB" id="A0A1U9MCG2"/>
<evidence type="ECO:0000256" key="2">
    <source>
        <dbReference type="SAM" id="Phobius"/>
    </source>
</evidence>
<evidence type="ECO:0000256" key="1">
    <source>
        <dbReference type="SAM" id="MobiDB-lite"/>
    </source>
</evidence>
<gene>
    <name evidence="3" type="ORF">BBC0178_015490</name>
</gene>
<proteinExistence type="predicted"/>
<sequence length="137" mass="15182">MVLLAPVAGSFVITSSSEALAEALFFDRHIPDFTWIYMILVFLLFTGLIFIIIGREFYCFAQEETITPSSPDTHLPDNKPLPTAPRNPAPAQHPAPLPEVPPSFIPENPSPTPEAEPVPQREFVTTMKDDLPPTNKL</sequence>
<evidence type="ECO:0000313" key="4">
    <source>
        <dbReference type="Proteomes" id="UP000189660"/>
    </source>
</evidence>
<keyword evidence="2" id="KW-0472">Membrane</keyword>
<feature type="transmembrane region" description="Helical" evidence="2">
    <location>
        <begin position="35"/>
        <end position="53"/>
    </location>
</feature>
<keyword evidence="2" id="KW-1133">Transmembrane helix</keyword>
<dbReference type="Proteomes" id="UP000189660">
    <property type="component" value="Chromosome"/>
</dbReference>
<keyword evidence="2" id="KW-0812">Transmembrane</keyword>
<reference evidence="3 4" key="1">
    <citation type="submission" date="2016-11" db="EMBL/GenBank/DDBJ databases">
        <title>Comparative genomics of Bartonella apis.</title>
        <authorList>
            <person name="Engel P."/>
        </authorList>
    </citation>
    <scope>NUCLEOTIDE SEQUENCE [LARGE SCALE GENOMIC DNA]</scope>
    <source>
        <strain evidence="3 4">BBC0178</strain>
    </source>
</reference>